<sequence length="89" mass="10302">MKEGNTKEETNEIKERMDFMGESMSKYISIFFLFAIVSVLLFFMFGSVFMGGGNPAEEAVYIFGTIIVLLLSFIISQLYYLIDLFRKNR</sequence>
<evidence type="ECO:0000313" key="2">
    <source>
        <dbReference type="EMBL" id="WZP08200.1"/>
    </source>
</evidence>
<keyword evidence="1" id="KW-0812">Transmembrane</keyword>
<dbReference type="EMBL" id="CP151651">
    <property type="protein sequence ID" value="WZP08200.1"/>
    <property type="molecule type" value="Genomic_DNA"/>
</dbReference>
<feature type="transmembrane region" description="Helical" evidence="1">
    <location>
        <begin position="61"/>
        <end position="82"/>
    </location>
</feature>
<keyword evidence="3" id="KW-1185">Reference proteome</keyword>
<gene>
    <name evidence="2" type="ORF">AADC60_03410</name>
</gene>
<dbReference type="Proteomes" id="UP001472074">
    <property type="component" value="Chromosome"/>
</dbReference>
<evidence type="ECO:0000313" key="3">
    <source>
        <dbReference type="Proteomes" id="UP001472074"/>
    </source>
</evidence>
<keyword evidence="1" id="KW-1133">Transmembrane helix</keyword>
<dbReference type="RefSeq" id="WP_251157269.1">
    <property type="nucleotide sequence ID" value="NZ_CP097349.1"/>
</dbReference>
<accession>A0ABZ2ZKA3</accession>
<protein>
    <recommendedName>
        <fullName evidence="4">YrhC-like protein</fullName>
    </recommendedName>
</protein>
<keyword evidence="1" id="KW-0472">Membrane</keyword>
<evidence type="ECO:0008006" key="4">
    <source>
        <dbReference type="Google" id="ProtNLM"/>
    </source>
</evidence>
<feature type="transmembrane region" description="Helical" evidence="1">
    <location>
        <begin position="27"/>
        <end position="49"/>
    </location>
</feature>
<organism evidence="2 3">
    <name type="scientific">Cytobacillus pseudoceanisediminis</name>
    <dbReference type="NCBI Taxonomy" id="3051614"/>
    <lineage>
        <taxon>Bacteria</taxon>
        <taxon>Bacillati</taxon>
        <taxon>Bacillota</taxon>
        <taxon>Bacilli</taxon>
        <taxon>Bacillales</taxon>
        <taxon>Bacillaceae</taxon>
        <taxon>Cytobacillus</taxon>
    </lineage>
</organism>
<evidence type="ECO:0000256" key="1">
    <source>
        <dbReference type="SAM" id="Phobius"/>
    </source>
</evidence>
<reference evidence="2 3" key="1">
    <citation type="submission" date="2024-04" db="EMBL/GenBank/DDBJ databases">
        <title>Screening of coral probiotics and analysis of their probiotic properties.</title>
        <authorList>
            <person name="Wang S."/>
        </authorList>
    </citation>
    <scope>NUCLEOTIDE SEQUENCE [LARGE SCALE GENOMIC DNA]</scope>
    <source>
        <strain evidence="2 3">GXU-Z9</strain>
    </source>
</reference>
<name>A0ABZ2ZKA3_9BACI</name>
<proteinExistence type="predicted"/>